<comment type="similarity">
    <text evidence="3">Belongs to the ADIP family.</text>
</comment>
<comment type="subcellular location">
    <subcellularLocation>
        <location evidence="1">Cell junction</location>
    </subcellularLocation>
    <subcellularLocation>
        <location evidence="2">Cytoplasm</location>
        <location evidence="2">Cytoskeleton</location>
        <location evidence="2">Microtubule organizing center</location>
        <location evidence="2">Centrosome</location>
    </subcellularLocation>
</comment>
<dbReference type="PANTHER" id="PTHR46507:SF4">
    <property type="entry name" value="SSX FAMILY MEMBER 2 INTERACTING PROTEIN"/>
    <property type="match status" value="1"/>
</dbReference>
<dbReference type="EMBL" id="JAAAJA010000054">
    <property type="protein sequence ID" value="KAG0264267.1"/>
    <property type="molecule type" value="Genomic_DNA"/>
</dbReference>
<evidence type="ECO:0000256" key="4">
    <source>
        <dbReference type="ARBA" id="ARBA00022490"/>
    </source>
</evidence>
<keyword evidence="4" id="KW-0963">Cytoplasm</keyword>
<feature type="compositionally biased region" description="Low complexity" evidence="10">
    <location>
        <begin position="685"/>
        <end position="703"/>
    </location>
</feature>
<evidence type="ECO:0000256" key="5">
    <source>
        <dbReference type="ARBA" id="ARBA00022889"/>
    </source>
</evidence>
<comment type="caution">
    <text evidence="11">The sequence shown here is derived from an EMBL/GenBank/DDBJ whole genome shotgun (WGS) entry which is preliminary data.</text>
</comment>
<proteinExistence type="inferred from homology"/>
<feature type="region of interest" description="Disordered" evidence="10">
    <location>
        <begin position="726"/>
        <end position="756"/>
    </location>
</feature>
<evidence type="ECO:0000256" key="9">
    <source>
        <dbReference type="SAM" id="Coils"/>
    </source>
</evidence>
<feature type="region of interest" description="Disordered" evidence="10">
    <location>
        <begin position="1"/>
        <end position="25"/>
    </location>
</feature>
<dbReference type="PANTHER" id="PTHR46507">
    <property type="entry name" value="AFADIN- AND ALPHA-ACTININ-BINDING PROTEIN"/>
    <property type="match status" value="1"/>
</dbReference>
<protein>
    <submittedName>
        <fullName evidence="11">Uncharacterized protein</fullName>
    </submittedName>
</protein>
<keyword evidence="12" id="KW-1185">Reference proteome</keyword>
<keyword evidence="5" id="KW-0130">Cell adhesion</keyword>
<feature type="coiled-coil region" evidence="9">
    <location>
        <begin position="123"/>
        <end position="210"/>
    </location>
</feature>
<feature type="coiled-coil region" evidence="9">
    <location>
        <begin position="340"/>
        <end position="367"/>
    </location>
</feature>
<feature type="region of interest" description="Disordered" evidence="10">
    <location>
        <begin position="462"/>
        <end position="511"/>
    </location>
</feature>
<dbReference type="GO" id="GO:0036064">
    <property type="term" value="C:ciliary basal body"/>
    <property type="evidence" value="ECO:0007669"/>
    <property type="project" value="TreeGrafter"/>
</dbReference>
<feature type="coiled-coil region" evidence="9">
    <location>
        <begin position="401"/>
        <end position="452"/>
    </location>
</feature>
<evidence type="ECO:0000256" key="3">
    <source>
        <dbReference type="ARBA" id="ARBA00009291"/>
    </source>
</evidence>
<feature type="compositionally biased region" description="Low complexity" evidence="10">
    <location>
        <begin position="726"/>
        <end position="742"/>
    </location>
</feature>
<dbReference type="InterPro" id="IPR021622">
    <property type="entry name" value="Afadin/alpha-actinin-bd"/>
</dbReference>
<sequence length="1313" mass="149772">MHEGSLDAGANGWHQNDSDLSQDESYYVPSSSFAQKLTALDPSLYQGSGDDFCTEENFDQMSAYMNHQLNVHGFSTNLQFLKADKQSASRIVTTLYKVLQQHLKDTEYKEEMELNWRRLSHDLDTTTQNLNTTKTQLEKTERDTDILAGRITTLEEELRVETEKHRHTREELKSAKANLQYTKTQYAHEVRKKEQEMNILKEKVQKSIARNMTSTATASPSIPGGITIINPLPRTLYGKQHANDAEQLLKEVVDQQQAKEAEIVEENEQLRRTLYTVKVELEGLLGKHTNGQSRSLNPYGLPFEMVKDRIETEIRDTLMMLEVQWDHRPSLEPTVSPLEITERDQRIEDLQRELGKMQLELEDSTLLVQGAQKMIDNLSSGNFLAGLPEFKLKVGGSDMTLQEIDDTETKLREQREDLDKERKQFTAACLDLGKQREELQRHKMEFEESKRTFRLDKVVSFLSSPTLEPQEEDRQLDEGEDEEQELEQEHTSLQPQPLSPQPTVQPSRKRMATSALPSFLNMPHGRSVRPRTATNVIGRLYMQSTPTDDPPVSLPYPTYLSAMPIRQAFQVKLVDREWRHGDLALLSTSMMSEQYWGEVQANIRSLLSSIAAQYLHASPSTTEAASGPVVAPPLKHPREDIEYGEETDCGPDGTTARNNRFKQLKIQEHRINHISSTPPLNTSLRTPSTGPSSRQSSESRAPSLHVSLLKKQMLTHRILPPNNASIIQQLPSGQSPSSLSFSNDVHATNEQSQSYRSYHTSSEFIAHSSLQPQPLSPQVPILSSNPSSSMPNAASNLVDHQQSAEEPVLGVFITFVKEHGGNYNEQHRSVSIRITDPCTVRQLYAFLEETDSIQGLTIILDFEWTQQDLELLEDAIKKSKVVFLTVDGCNVPSENTNINKIKDRRAWSTLTGAGGYDRITTHSRLGTRFDPIIRLLGTRTLRRLHLCNMPECLREFSGDLPDDLSHLDVLQVQLSIGSWSGVHGARLNDLIGRCTHLKRIVLDCAPNRYRETLERVRFALLQSKPTPTRPMSPPAASTHELQEKAVFLRPVPREIEVQFFMRGTTHIVARFSRNEAKLRTLMINPNAFEYEVLWHRILESRLMESVHTLRLDNLPGDDWMGWVISFLESRYWRPDYHNANNPFLRLEELSLTFKNLNSAKESEFVKLLSVVTSPALSICRLRLLDLNMPFPAPEPFPIMSSTYEEEELRQGRALFPKGARSRYGWSRLLVGMPLWNVEHFELHNVNFKDRDVEHFVAFMQKLKSMSENIGVGDRKLKMKLKQVIVLKHSLSKEGRASLVQMLKVIRPPVIVHI</sequence>
<feature type="coiled-coil region" evidence="9">
    <location>
        <begin position="242"/>
        <end position="273"/>
    </location>
</feature>
<keyword evidence="6" id="KW-0965">Cell junction</keyword>
<feature type="compositionally biased region" description="Low complexity" evidence="10">
    <location>
        <begin position="491"/>
        <end position="506"/>
    </location>
</feature>
<evidence type="ECO:0000256" key="2">
    <source>
        <dbReference type="ARBA" id="ARBA00004300"/>
    </source>
</evidence>
<organism evidence="11 12">
    <name type="scientific">Mortierella polycephala</name>
    <dbReference type="NCBI Taxonomy" id="41804"/>
    <lineage>
        <taxon>Eukaryota</taxon>
        <taxon>Fungi</taxon>
        <taxon>Fungi incertae sedis</taxon>
        <taxon>Mucoromycota</taxon>
        <taxon>Mortierellomycotina</taxon>
        <taxon>Mortierellomycetes</taxon>
        <taxon>Mortierellales</taxon>
        <taxon>Mortierellaceae</taxon>
        <taxon>Mortierella</taxon>
    </lineage>
</organism>
<keyword evidence="7 9" id="KW-0175">Coiled coil</keyword>
<evidence type="ECO:0000256" key="10">
    <source>
        <dbReference type="SAM" id="MobiDB-lite"/>
    </source>
</evidence>
<accession>A0A9P6QAH9</accession>
<reference evidence="11" key="1">
    <citation type="journal article" date="2020" name="Fungal Divers.">
        <title>Resolving the Mortierellaceae phylogeny through synthesis of multi-gene phylogenetics and phylogenomics.</title>
        <authorList>
            <person name="Vandepol N."/>
            <person name="Liber J."/>
            <person name="Desiro A."/>
            <person name="Na H."/>
            <person name="Kennedy M."/>
            <person name="Barry K."/>
            <person name="Grigoriev I.V."/>
            <person name="Miller A.N."/>
            <person name="O'Donnell K."/>
            <person name="Stajich J.E."/>
            <person name="Bonito G."/>
        </authorList>
    </citation>
    <scope>NUCLEOTIDE SEQUENCE</scope>
    <source>
        <strain evidence="11">KOD948</strain>
    </source>
</reference>
<dbReference type="Proteomes" id="UP000726737">
    <property type="component" value="Unassembled WGS sequence"/>
</dbReference>
<dbReference type="OrthoDB" id="312015at2759"/>
<dbReference type="GO" id="GO:0007155">
    <property type="term" value="P:cell adhesion"/>
    <property type="evidence" value="ECO:0007669"/>
    <property type="project" value="UniProtKB-KW"/>
</dbReference>
<keyword evidence="8" id="KW-0206">Cytoskeleton</keyword>
<dbReference type="GO" id="GO:0035735">
    <property type="term" value="P:intraciliary transport involved in cilium assembly"/>
    <property type="evidence" value="ECO:0007669"/>
    <property type="project" value="TreeGrafter"/>
</dbReference>
<evidence type="ECO:0000313" key="11">
    <source>
        <dbReference type="EMBL" id="KAG0264267.1"/>
    </source>
</evidence>
<name>A0A9P6QAH9_9FUNG</name>
<evidence type="ECO:0000256" key="8">
    <source>
        <dbReference type="ARBA" id="ARBA00023212"/>
    </source>
</evidence>
<evidence type="ECO:0000256" key="1">
    <source>
        <dbReference type="ARBA" id="ARBA00004282"/>
    </source>
</evidence>
<feature type="compositionally biased region" description="Polar residues" evidence="10">
    <location>
        <begin position="743"/>
        <end position="756"/>
    </location>
</feature>
<dbReference type="Pfam" id="PF11559">
    <property type="entry name" value="ADIP"/>
    <property type="match status" value="1"/>
</dbReference>
<feature type="region of interest" description="Disordered" evidence="10">
    <location>
        <begin position="670"/>
        <end position="704"/>
    </location>
</feature>
<evidence type="ECO:0000256" key="6">
    <source>
        <dbReference type="ARBA" id="ARBA00022949"/>
    </source>
</evidence>
<evidence type="ECO:0000256" key="7">
    <source>
        <dbReference type="ARBA" id="ARBA00023054"/>
    </source>
</evidence>
<gene>
    <name evidence="11" type="ORF">BG011_007157</name>
</gene>
<feature type="compositionally biased region" description="Polar residues" evidence="10">
    <location>
        <begin position="673"/>
        <end position="684"/>
    </location>
</feature>
<evidence type="ECO:0000313" key="12">
    <source>
        <dbReference type="Proteomes" id="UP000726737"/>
    </source>
</evidence>
<dbReference type="InterPro" id="IPR052300">
    <property type="entry name" value="Adhesion_Centrosome_assoc"/>
</dbReference>